<dbReference type="Gene3D" id="3.30.780.10">
    <property type="entry name" value="SUI1-like domain"/>
    <property type="match status" value="1"/>
</dbReference>
<dbReference type="CDD" id="cd21156">
    <property type="entry name" value="PUA_eIF2d-like"/>
    <property type="match status" value="1"/>
</dbReference>
<name>A0AAD9P710_RIDPI</name>
<dbReference type="InterPro" id="IPR001950">
    <property type="entry name" value="SUI1"/>
</dbReference>
<gene>
    <name evidence="3" type="ORF">NP493_109g07031</name>
</gene>
<feature type="compositionally biased region" description="Acidic residues" evidence="1">
    <location>
        <begin position="222"/>
        <end position="231"/>
    </location>
</feature>
<evidence type="ECO:0000259" key="2">
    <source>
        <dbReference type="PROSITE" id="PS50296"/>
    </source>
</evidence>
<comment type="caution">
    <text evidence="3">The sequence shown here is derived from an EMBL/GenBank/DDBJ whole genome shotgun (WGS) entry which is preliminary data.</text>
</comment>
<dbReference type="GO" id="GO:0003743">
    <property type="term" value="F:translation initiation factor activity"/>
    <property type="evidence" value="ECO:0007669"/>
    <property type="project" value="InterPro"/>
</dbReference>
<dbReference type="PROSITE" id="PS50296">
    <property type="entry name" value="SUI1"/>
    <property type="match status" value="1"/>
</dbReference>
<evidence type="ECO:0000313" key="3">
    <source>
        <dbReference type="EMBL" id="KAK2189346.1"/>
    </source>
</evidence>
<dbReference type="InterPro" id="IPR041366">
    <property type="entry name" value="Pre-PUA"/>
</dbReference>
<dbReference type="InterPro" id="IPR039757">
    <property type="entry name" value="EIF2D"/>
</dbReference>
<evidence type="ECO:0000256" key="1">
    <source>
        <dbReference type="SAM" id="MobiDB-lite"/>
    </source>
</evidence>
<proteinExistence type="predicted"/>
<dbReference type="SUPFAM" id="SSF47592">
    <property type="entry name" value="SWIB/MDM2 domain"/>
    <property type="match status" value="1"/>
</dbReference>
<dbReference type="Proteomes" id="UP001209878">
    <property type="component" value="Unassembled WGS sequence"/>
</dbReference>
<dbReference type="SUPFAM" id="SSF88697">
    <property type="entry name" value="PUA domain-like"/>
    <property type="match status" value="1"/>
</dbReference>
<dbReference type="SUPFAM" id="SSF55159">
    <property type="entry name" value="eIF1-like"/>
    <property type="match status" value="1"/>
</dbReference>
<feature type="region of interest" description="Disordered" evidence="1">
    <location>
        <begin position="153"/>
        <end position="242"/>
    </location>
</feature>
<feature type="compositionally biased region" description="Acidic residues" evidence="1">
    <location>
        <begin position="183"/>
        <end position="192"/>
    </location>
</feature>
<evidence type="ECO:0000313" key="4">
    <source>
        <dbReference type="Proteomes" id="UP001209878"/>
    </source>
</evidence>
<reference evidence="3" key="1">
    <citation type="journal article" date="2023" name="Mol. Biol. Evol.">
        <title>Third-Generation Sequencing Reveals the Adaptive Role of the Epigenome in Three Deep-Sea Polychaetes.</title>
        <authorList>
            <person name="Perez M."/>
            <person name="Aroh O."/>
            <person name="Sun Y."/>
            <person name="Lan Y."/>
            <person name="Juniper S.K."/>
            <person name="Young C.R."/>
            <person name="Angers B."/>
            <person name="Qian P.Y."/>
        </authorList>
    </citation>
    <scope>NUCLEOTIDE SEQUENCE</scope>
    <source>
        <strain evidence="3">R07B-5</strain>
    </source>
</reference>
<accession>A0AAD9P710</accession>
<dbReference type="InterPro" id="IPR048248">
    <property type="entry name" value="PUA_eIF2d-like"/>
</dbReference>
<dbReference type="Pfam" id="PF01253">
    <property type="entry name" value="SUI1"/>
    <property type="match status" value="1"/>
</dbReference>
<dbReference type="GO" id="GO:0001731">
    <property type="term" value="P:formation of translation preinitiation complex"/>
    <property type="evidence" value="ECO:0007669"/>
    <property type="project" value="InterPro"/>
</dbReference>
<dbReference type="EMBL" id="JAODUO010000109">
    <property type="protein sequence ID" value="KAK2189346.1"/>
    <property type="molecule type" value="Genomic_DNA"/>
</dbReference>
<dbReference type="InterPro" id="IPR057429">
    <property type="entry name" value="WH_eIF2D"/>
</dbReference>
<organism evidence="3 4">
    <name type="scientific">Ridgeia piscesae</name>
    <name type="common">Tubeworm</name>
    <dbReference type="NCBI Taxonomy" id="27915"/>
    <lineage>
        <taxon>Eukaryota</taxon>
        <taxon>Metazoa</taxon>
        <taxon>Spiralia</taxon>
        <taxon>Lophotrochozoa</taxon>
        <taxon>Annelida</taxon>
        <taxon>Polychaeta</taxon>
        <taxon>Sedentaria</taxon>
        <taxon>Canalipalpata</taxon>
        <taxon>Sabellida</taxon>
        <taxon>Siboglinidae</taxon>
        <taxon>Ridgeia</taxon>
    </lineage>
</organism>
<dbReference type="FunFam" id="3.10.400.20:FF:000002">
    <property type="entry name" value="Eukaryotic translation initiation factor 2D"/>
    <property type="match status" value="1"/>
</dbReference>
<dbReference type="FunFam" id="3.30.780.10:FF:000008">
    <property type="entry name" value="eukaryotic translation initiation factor 2D"/>
    <property type="match status" value="1"/>
</dbReference>
<feature type="compositionally biased region" description="Basic and acidic residues" evidence="1">
    <location>
        <begin position="232"/>
        <end position="242"/>
    </location>
</feature>
<dbReference type="Pfam" id="PF26292">
    <property type="entry name" value="PUA_elF2D"/>
    <property type="match status" value="1"/>
</dbReference>
<dbReference type="Pfam" id="PF25304">
    <property type="entry name" value="WHD_eIF2D"/>
    <property type="match status" value="1"/>
</dbReference>
<dbReference type="InterPro" id="IPR039759">
    <property type="entry name" value="eIF2D_SUI1"/>
</dbReference>
<dbReference type="PANTHER" id="PTHR12217">
    <property type="entry name" value="EUKARYOTIC TRANSLATION INITIATION FACTOR 2D"/>
    <property type="match status" value="1"/>
</dbReference>
<dbReference type="Gene3D" id="3.10.400.20">
    <property type="match status" value="1"/>
</dbReference>
<dbReference type="Pfam" id="PF26291">
    <property type="entry name" value="SWIB_eIF2D"/>
    <property type="match status" value="1"/>
</dbReference>
<dbReference type="InterPro" id="IPR058886">
    <property type="entry name" value="SWIB_eIF2D"/>
</dbReference>
<dbReference type="Pfam" id="PF17832">
    <property type="entry name" value="Pre-PUA"/>
    <property type="match status" value="1"/>
</dbReference>
<dbReference type="CDD" id="cd11608">
    <property type="entry name" value="eIF2D_C"/>
    <property type="match status" value="1"/>
</dbReference>
<dbReference type="AlphaFoldDB" id="A0AAD9P710"/>
<protein>
    <recommendedName>
        <fullName evidence="2">SUI1 domain-containing protein</fullName>
    </recommendedName>
</protein>
<dbReference type="PANTHER" id="PTHR12217:SF4">
    <property type="entry name" value="EUKARYOTIC TRANSLATION INITIATION FACTOR 2D"/>
    <property type="match status" value="1"/>
</dbReference>
<dbReference type="PROSITE" id="PS50890">
    <property type="entry name" value="PUA"/>
    <property type="match status" value="1"/>
</dbReference>
<sequence length="552" mass="60931">MTVMKIMTHSSYNTTVYCLQKNPIFFEIEKCIYPTVYLLWRFPDLLPSFTTWPEVFTKLVGGADLMLPGVIVNGNVSPAALGNLQKGDACSVTLRGNRAPVAVGQTALSSSDMVAAGMRGKGVKILHTYRDQLWAVGDNVELPVLDILPDPTCDTGDTLDDTDGDNNQSDNKHDDAVTLETSGDLEEDDTEATEPGCCGHETTDARDKMEKQLGGLCVGGGEGEEGMEEDEAPGKEEGEPAEDKLECRDHMDDLLLQCFLSALKSQVKREDLPLLTSKLLKVYMQPFCPHGERLDVKKSNFKKMSAFIKAMQEKGLVTVKQLTKGVDSIVKVNRDSHILRQFKVLEREPTDREDGDVTLSGQGYRPPQVTEMYIVTAVTLPLFTACGHNRKGESFTQQQVRQILTDYVRENELLTARGVVTLDPVLSDVLLTKGEYIDALPWEEVFTRCQGRMTSAYQIAFPGQRPVLKKGQVNPIKLTIAQRASNKKVTLVHNLETFGIDPEEFAHDVQVHMACSSSVSPLPGKSQAVEVLIQGNQINYIASVLIGKCPHR</sequence>
<feature type="compositionally biased region" description="Basic and acidic residues" evidence="1">
    <location>
        <begin position="201"/>
        <end position="211"/>
    </location>
</feature>
<keyword evidence="4" id="KW-1185">Reference proteome</keyword>
<dbReference type="InterPro" id="IPR036877">
    <property type="entry name" value="SUI1_dom_sf"/>
</dbReference>
<dbReference type="InterPro" id="IPR036885">
    <property type="entry name" value="SWIB_MDM2_dom_sf"/>
</dbReference>
<dbReference type="InterPro" id="IPR015947">
    <property type="entry name" value="PUA-like_sf"/>
</dbReference>
<feature type="domain" description="SUI1" evidence="2">
    <location>
        <begin position="476"/>
        <end position="549"/>
    </location>
</feature>